<organism evidence="2 3">
    <name type="scientific">Anisodus acutangulus</name>
    <dbReference type="NCBI Taxonomy" id="402998"/>
    <lineage>
        <taxon>Eukaryota</taxon>
        <taxon>Viridiplantae</taxon>
        <taxon>Streptophyta</taxon>
        <taxon>Embryophyta</taxon>
        <taxon>Tracheophyta</taxon>
        <taxon>Spermatophyta</taxon>
        <taxon>Magnoliopsida</taxon>
        <taxon>eudicotyledons</taxon>
        <taxon>Gunneridae</taxon>
        <taxon>Pentapetalae</taxon>
        <taxon>asterids</taxon>
        <taxon>lamiids</taxon>
        <taxon>Solanales</taxon>
        <taxon>Solanaceae</taxon>
        <taxon>Solanoideae</taxon>
        <taxon>Hyoscyameae</taxon>
        <taxon>Anisodus</taxon>
    </lineage>
</organism>
<protein>
    <submittedName>
        <fullName evidence="2">Uncharacterized protein</fullName>
    </submittedName>
</protein>
<dbReference type="OrthoDB" id="1329189at2759"/>
<keyword evidence="3" id="KW-1185">Reference proteome</keyword>
<comment type="caution">
    <text evidence="2">The sequence shown here is derived from an EMBL/GenBank/DDBJ whole genome shotgun (WGS) entry which is preliminary data.</text>
</comment>
<evidence type="ECO:0000313" key="3">
    <source>
        <dbReference type="Proteomes" id="UP001152561"/>
    </source>
</evidence>
<feature type="region of interest" description="Disordered" evidence="1">
    <location>
        <begin position="1"/>
        <end position="23"/>
    </location>
</feature>
<dbReference type="Proteomes" id="UP001152561">
    <property type="component" value="Unassembled WGS sequence"/>
</dbReference>
<dbReference type="AlphaFoldDB" id="A0A9Q1QYI7"/>
<dbReference type="EMBL" id="JAJAGQ010000021">
    <property type="protein sequence ID" value="KAJ8531628.1"/>
    <property type="molecule type" value="Genomic_DNA"/>
</dbReference>
<sequence length="169" mass="18925">MGVDKASVNGDFDALGNEGHDSGFEPTLQVDAIVSDGHDVIEEDQVLKDEQIHDLKNDGEKESHVEGHNSHVKEDQFKIDQDDLIDNAIDVLGEEVEEMTFDNALVINNTCKQLEPVIKRSSPNKVLHDLVSHNVVNLNIGKENINLNEDREESIMQNVEKVYKQADNI</sequence>
<reference evidence="3" key="1">
    <citation type="journal article" date="2023" name="Proc. Natl. Acad. Sci. U.S.A.">
        <title>Genomic and structural basis for evolution of tropane alkaloid biosynthesis.</title>
        <authorList>
            <person name="Wanga Y.-J."/>
            <person name="Taina T."/>
            <person name="Yua J.-Y."/>
            <person name="Lia J."/>
            <person name="Xua B."/>
            <person name="Chenc J."/>
            <person name="D'Auriad J.C."/>
            <person name="Huanga J.-P."/>
            <person name="Huanga S.-X."/>
        </authorList>
    </citation>
    <scope>NUCLEOTIDE SEQUENCE [LARGE SCALE GENOMIC DNA]</scope>
    <source>
        <strain evidence="3">cv. KIB-2019</strain>
    </source>
</reference>
<proteinExistence type="predicted"/>
<evidence type="ECO:0000313" key="2">
    <source>
        <dbReference type="EMBL" id="KAJ8531628.1"/>
    </source>
</evidence>
<name>A0A9Q1QYI7_9SOLA</name>
<gene>
    <name evidence="2" type="ORF">K7X08_034122</name>
</gene>
<accession>A0A9Q1QYI7</accession>
<evidence type="ECO:0000256" key="1">
    <source>
        <dbReference type="SAM" id="MobiDB-lite"/>
    </source>
</evidence>